<organism evidence="1">
    <name type="scientific">hydrothermal vent metagenome</name>
    <dbReference type="NCBI Taxonomy" id="652676"/>
    <lineage>
        <taxon>unclassified sequences</taxon>
        <taxon>metagenomes</taxon>
        <taxon>ecological metagenomes</taxon>
    </lineage>
</organism>
<dbReference type="AlphaFoldDB" id="A0A3B0VLQ6"/>
<evidence type="ECO:0000313" key="1">
    <source>
        <dbReference type="EMBL" id="VAW41460.1"/>
    </source>
</evidence>
<sequence length="144" mass="16472">MTKIRRNFGKIQLFRSRILFLGQALSIIKIRTRMSKEYRKNKRVKPNIGIEIFDVIIGTKLGEVLNISRDGLLVASKSKISTGEMFQTEWHFAARGLRNIAIGLECLWAESQYTNLCLSGFLIIDISTDDQLILDRIIAQSKEI</sequence>
<name>A0A3B0VLQ6_9ZZZZ</name>
<dbReference type="Gene3D" id="2.40.10.220">
    <property type="entry name" value="predicted glycosyltransferase like domains"/>
    <property type="match status" value="1"/>
</dbReference>
<dbReference type="EMBL" id="UOEW01000307">
    <property type="protein sequence ID" value="VAW41460.1"/>
    <property type="molecule type" value="Genomic_DNA"/>
</dbReference>
<accession>A0A3B0VLQ6</accession>
<evidence type="ECO:0008006" key="2">
    <source>
        <dbReference type="Google" id="ProtNLM"/>
    </source>
</evidence>
<proteinExistence type="predicted"/>
<reference evidence="1" key="1">
    <citation type="submission" date="2018-06" db="EMBL/GenBank/DDBJ databases">
        <authorList>
            <person name="Zhirakovskaya E."/>
        </authorList>
    </citation>
    <scope>NUCLEOTIDE SEQUENCE</scope>
</reference>
<protein>
    <recommendedName>
        <fullName evidence="2">PilZ domain-containing protein</fullName>
    </recommendedName>
</protein>
<gene>
    <name evidence="1" type="ORF">MNBD_GAMMA01-1709</name>
</gene>